<evidence type="ECO:0000256" key="2">
    <source>
        <dbReference type="SAM" id="SignalP"/>
    </source>
</evidence>
<dbReference type="SUPFAM" id="SSF47473">
    <property type="entry name" value="EF-hand"/>
    <property type="match status" value="1"/>
</dbReference>
<dbReference type="PROSITE" id="PS00018">
    <property type="entry name" value="EF_HAND_1"/>
    <property type="match status" value="1"/>
</dbReference>
<dbReference type="AlphaFoldDB" id="A0A7S9QC23"/>
<dbReference type="EMBL" id="CP064942">
    <property type="protein sequence ID" value="QPH53375.1"/>
    <property type="molecule type" value="Genomic_DNA"/>
</dbReference>
<gene>
    <name evidence="4" type="ORF">I0K15_16535</name>
</gene>
<accession>A0A7S9QC23</accession>
<dbReference type="InterPro" id="IPR011992">
    <property type="entry name" value="EF-hand-dom_pair"/>
</dbReference>
<dbReference type="KEGG" id="poz:I0K15_16535"/>
<evidence type="ECO:0000259" key="3">
    <source>
        <dbReference type="PROSITE" id="PS50222"/>
    </source>
</evidence>
<feature type="signal peptide" evidence="2">
    <location>
        <begin position="1"/>
        <end position="26"/>
    </location>
</feature>
<dbReference type="RefSeq" id="WP_196102585.1">
    <property type="nucleotide sequence ID" value="NZ_CP064942.1"/>
</dbReference>
<protein>
    <submittedName>
        <fullName evidence="4">Calcium-binding protein</fullName>
    </submittedName>
</protein>
<organism evidence="4 5">
    <name type="scientific">Pontivivens ytuae</name>
    <dbReference type="NCBI Taxonomy" id="2789856"/>
    <lineage>
        <taxon>Bacteria</taxon>
        <taxon>Pseudomonadati</taxon>
        <taxon>Pseudomonadota</taxon>
        <taxon>Alphaproteobacteria</taxon>
        <taxon>Rhodobacterales</taxon>
        <taxon>Paracoccaceae</taxon>
        <taxon>Pontivivens</taxon>
    </lineage>
</organism>
<feature type="chain" id="PRO_5032619616" evidence="2">
    <location>
        <begin position="27"/>
        <end position="145"/>
    </location>
</feature>
<dbReference type="InterPro" id="IPR018247">
    <property type="entry name" value="EF_Hand_1_Ca_BS"/>
</dbReference>
<keyword evidence="5" id="KW-1185">Reference proteome</keyword>
<evidence type="ECO:0000313" key="5">
    <source>
        <dbReference type="Proteomes" id="UP000594800"/>
    </source>
</evidence>
<feature type="domain" description="EF-hand" evidence="3">
    <location>
        <begin position="107"/>
        <end position="142"/>
    </location>
</feature>
<keyword evidence="2" id="KW-0732">Signal</keyword>
<name>A0A7S9QC23_9RHOB</name>
<sequence>MVITKKGLIGAAVLIALGAGALPAAAQPRGAAFPFEEVDTDGNGEVTSAELDAWREARFAANDTDGNGSLSVEELRAAQEQNRSGRLERMIQRADANGDGELSPSEMPGSDSSRMFDRLDRDGSGGISEAEIETAREGRGRRQGG</sequence>
<dbReference type="PROSITE" id="PS50222">
    <property type="entry name" value="EF_HAND_2"/>
    <property type="match status" value="1"/>
</dbReference>
<dbReference type="InterPro" id="IPR002048">
    <property type="entry name" value="EF_hand_dom"/>
</dbReference>
<evidence type="ECO:0000313" key="4">
    <source>
        <dbReference type="EMBL" id="QPH53375.1"/>
    </source>
</evidence>
<dbReference type="Pfam" id="PF13202">
    <property type="entry name" value="EF-hand_5"/>
    <property type="match status" value="4"/>
</dbReference>
<dbReference type="Proteomes" id="UP000594800">
    <property type="component" value="Chromosome"/>
</dbReference>
<reference evidence="4 5" key="1">
    <citation type="submission" date="2020-11" db="EMBL/GenBank/DDBJ databases">
        <title>Description of Pontivivens ytuae sp. nov. isolated from deep sea sediment of Mariana Trench.</title>
        <authorList>
            <person name="Wang Z."/>
            <person name="Sun Q.-L."/>
            <person name="Xu X.-D."/>
            <person name="Tang Y.-Z."/>
            <person name="Zhang J."/>
        </authorList>
    </citation>
    <scope>NUCLEOTIDE SEQUENCE [LARGE SCALE GENOMIC DNA]</scope>
    <source>
        <strain evidence="4 5">MT2928</strain>
    </source>
</reference>
<evidence type="ECO:0000256" key="1">
    <source>
        <dbReference type="SAM" id="MobiDB-lite"/>
    </source>
</evidence>
<feature type="compositionally biased region" description="Basic and acidic residues" evidence="1">
    <location>
        <begin position="114"/>
        <end position="123"/>
    </location>
</feature>
<dbReference type="Gene3D" id="1.10.238.10">
    <property type="entry name" value="EF-hand"/>
    <property type="match status" value="2"/>
</dbReference>
<dbReference type="GO" id="GO:0005509">
    <property type="term" value="F:calcium ion binding"/>
    <property type="evidence" value="ECO:0007669"/>
    <property type="project" value="InterPro"/>
</dbReference>
<proteinExistence type="predicted"/>
<feature type="compositionally biased region" description="Basic and acidic residues" evidence="1">
    <location>
        <begin position="133"/>
        <end position="145"/>
    </location>
</feature>
<feature type="region of interest" description="Disordered" evidence="1">
    <location>
        <begin position="92"/>
        <end position="145"/>
    </location>
</feature>